<gene>
    <name evidence="3" type="ORF">DDJ31_15335</name>
    <name evidence="2" type="ORF">ELQ87_23935</name>
</gene>
<sequence length="286" mass="31157">MAQPIDLAAPAVRWLWRKGTLLEPTVLQSFAFDEVHKHLYVLQITRTGHAAGDLCLNRLDYQGKRLGAMYLRGFGHGVSVGVQNEPDGTVWIWTEADADGGYGQGVTRFHFAAGAVRTGADVAIRHPIAGSTNNQPAVCMASRRIAVRYRAAGVPRYRIWDLDAFVARDYGDPLADFPQTGAHPVAGAPFQGYALHGDFLYQVAGSAYNARTNPPSGHGDTYLSRLDATTGALLQRSRTEAGYSLSFREPEGVAIRRLPTPWLCLGLASGDEGARRFSVYVKKQTP</sequence>
<feature type="domain" description="P68 RBP/TagC-like beta-propeller" evidence="1">
    <location>
        <begin position="26"/>
        <end position="280"/>
    </location>
</feature>
<proteinExistence type="predicted"/>
<dbReference type="EMBL" id="CP034687">
    <property type="protein sequence ID" value="AZS86964.1"/>
    <property type="molecule type" value="Genomic_DNA"/>
</dbReference>
<organism evidence="2 4">
    <name type="scientific">Streptomyces griseoviridis</name>
    <dbReference type="NCBI Taxonomy" id="45398"/>
    <lineage>
        <taxon>Bacteria</taxon>
        <taxon>Bacillati</taxon>
        <taxon>Actinomycetota</taxon>
        <taxon>Actinomycetes</taxon>
        <taxon>Kitasatosporales</taxon>
        <taxon>Streptomycetaceae</taxon>
        <taxon>Streptomyces</taxon>
    </lineage>
</organism>
<dbReference type="KEGG" id="sgd:ELQ87_23935"/>
<keyword evidence="5" id="KW-1185">Reference proteome</keyword>
<dbReference type="Proteomes" id="UP000501753">
    <property type="component" value="Chromosome"/>
</dbReference>
<dbReference type="Pfam" id="PF21311">
    <property type="entry name" value="Phage_RBD_prop"/>
    <property type="match status" value="1"/>
</dbReference>
<dbReference type="InterPro" id="IPR048799">
    <property type="entry name" value="P68_RBP_TagC-like_beta-prop"/>
</dbReference>
<dbReference type="Proteomes" id="UP000271291">
    <property type="component" value="Chromosome"/>
</dbReference>
<dbReference type="EMBL" id="CP029078">
    <property type="protein sequence ID" value="QCN90585.1"/>
    <property type="molecule type" value="Genomic_DNA"/>
</dbReference>
<name>A0A3Q9KXR2_STRGD</name>
<dbReference type="RefSeq" id="WP_127179766.1">
    <property type="nucleotide sequence ID" value="NZ_CP029078.1"/>
</dbReference>
<evidence type="ECO:0000313" key="3">
    <source>
        <dbReference type="EMBL" id="QCN90585.1"/>
    </source>
</evidence>
<dbReference type="AlphaFoldDB" id="A0A3Q9KXR2"/>
<reference evidence="3 5" key="1">
    <citation type="submission" date="2018-04" db="EMBL/GenBank/DDBJ databases">
        <title>Complete genome sequences of Streptomyces griseoviridis K61 and characterization of antagonistic properties of biological control agents.</title>
        <authorList>
            <person name="Mariita R.M."/>
            <person name="Sello J.K."/>
        </authorList>
    </citation>
    <scope>NUCLEOTIDE SEQUENCE [LARGE SCALE GENOMIC DNA]</scope>
    <source>
        <strain evidence="3 5">K61</strain>
    </source>
</reference>
<evidence type="ECO:0000313" key="2">
    <source>
        <dbReference type="EMBL" id="AZS86964.1"/>
    </source>
</evidence>
<protein>
    <submittedName>
        <fullName evidence="2">Teichoic acid biosynthesis protein C (Precursor)</fullName>
    </submittedName>
</protein>
<evidence type="ECO:0000313" key="5">
    <source>
        <dbReference type="Proteomes" id="UP000501753"/>
    </source>
</evidence>
<evidence type="ECO:0000313" key="4">
    <source>
        <dbReference type="Proteomes" id="UP000271291"/>
    </source>
</evidence>
<dbReference type="OrthoDB" id="3968810at2"/>
<reference evidence="2 4" key="2">
    <citation type="submission" date="2018-12" db="EMBL/GenBank/DDBJ databases">
        <title>Streptomyces griseoviridis F1-27 complete genome.</title>
        <authorList>
            <person name="Mariita R.M."/>
            <person name="Sello J.K."/>
        </authorList>
    </citation>
    <scope>NUCLEOTIDE SEQUENCE [LARGE SCALE GENOMIC DNA]</scope>
    <source>
        <strain evidence="2 4">F1-27</strain>
    </source>
</reference>
<accession>A0A3Q9KXR2</accession>
<evidence type="ECO:0000259" key="1">
    <source>
        <dbReference type="Pfam" id="PF21311"/>
    </source>
</evidence>